<evidence type="ECO:0000313" key="1">
    <source>
        <dbReference type="EMBL" id="MEX3742407.1"/>
    </source>
</evidence>
<sequence>MITTIHHATPSSPVDWYGSIMTVIVGQVVGSIVRSIDIDGSAIDEAQIHMSTDQHDGYVADVVATDPAVLRDLATVAGILADELGRTA</sequence>
<protein>
    <submittedName>
        <fullName evidence="1">Uncharacterized protein</fullName>
    </submittedName>
</protein>
<dbReference type="RefSeq" id="WP_368574322.1">
    <property type="nucleotide sequence ID" value="NZ_JBDLOU010000099.1"/>
</dbReference>
<name>A0ABV3VQE4_9MYCO</name>
<gene>
    <name evidence="1" type="ORF">ABFW12_29635</name>
</gene>
<accession>A0ABV3VQE4</accession>
<comment type="caution">
    <text evidence="1">The sequence shown here is derived from an EMBL/GenBank/DDBJ whole genome shotgun (WGS) entry which is preliminary data.</text>
</comment>
<evidence type="ECO:0000313" key="2">
    <source>
        <dbReference type="Proteomes" id="UP001558474"/>
    </source>
</evidence>
<keyword evidence="2" id="KW-1185">Reference proteome</keyword>
<reference evidence="1 2" key="1">
    <citation type="submission" date="2024-04" db="EMBL/GenBank/DDBJ databases">
        <title>Genomic Markers of Mycobacteria.</title>
        <authorList>
            <person name="Soliman M.S."/>
            <person name="Elkholy A."/>
            <person name="Soliman N.S."/>
            <person name="Abbas A."/>
            <person name="Khayrat S."/>
            <person name="Shawky S."/>
        </authorList>
    </citation>
    <scope>NUCLEOTIDE SEQUENCE [LARGE SCALE GENOMIC DNA]</scope>
    <source>
        <strain evidence="1 2">Egy-CU-AM5</strain>
    </source>
</reference>
<organism evidence="1 2">
    <name type="scientific">Mycolicibacterium porcinum</name>
    <dbReference type="NCBI Taxonomy" id="39693"/>
    <lineage>
        <taxon>Bacteria</taxon>
        <taxon>Bacillati</taxon>
        <taxon>Actinomycetota</taxon>
        <taxon>Actinomycetes</taxon>
        <taxon>Mycobacteriales</taxon>
        <taxon>Mycobacteriaceae</taxon>
        <taxon>Mycolicibacterium</taxon>
    </lineage>
</organism>
<dbReference type="Proteomes" id="UP001558474">
    <property type="component" value="Unassembled WGS sequence"/>
</dbReference>
<proteinExistence type="predicted"/>
<dbReference type="EMBL" id="JBDLOU010000099">
    <property type="protein sequence ID" value="MEX3742407.1"/>
    <property type="molecule type" value="Genomic_DNA"/>
</dbReference>